<dbReference type="Proteomes" id="UP000007110">
    <property type="component" value="Unassembled WGS sequence"/>
</dbReference>
<proteinExistence type="predicted"/>
<dbReference type="InParanoid" id="A0A7M7SWX0"/>
<dbReference type="EnsemblMetazoa" id="XM_030981439">
    <property type="protein sequence ID" value="XP_030837299"/>
    <property type="gene ID" value="LOC115922499"/>
</dbReference>
<dbReference type="GeneID" id="115922499"/>
<dbReference type="RefSeq" id="XP_030837299.1">
    <property type="nucleotide sequence ID" value="XM_030981439.1"/>
</dbReference>
<accession>A0A7M7SWX0</accession>
<dbReference type="OMA" id="WIDYSVC"/>
<organism evidence="1 2">
    <name type="scientific">Strongylocentrotus purpuratus</name>
    <name type="common">Purple sea urchin</name>
    <dbReference type="NCBI Taxonomy" id="7668"/>
    <lineage>
        <taxon>Eukaryota</taxon>
        <taxon>Metazoa</taxon>
        <taxon>Echinodermata</taxon>
        <taxon>Eleutherozoa</taxon>
        <taxon>Echinozoa</taxon>
        <taxon>Echinoidea</taxon>
        <taxon>Euechinoidea</taxon>
        <taxon>Echinacea</taxon>
        <taxon>Camarodonta</taxon>
        <taxon>Echinidea</taxon>
        <taxon>Strongylocentrotidae</taxon>
        <taxon>Strongylocentrotus</taxon>
    </lineage>
</organism>
<sequence length="216" mass="24730">MQRNDLTDGISSLEDCVTDVKSWASNNNMMLNANKTELIHITSQFRKRNESVSLHIDGAVITATNSARDLGVIVDNSLDLREHIRKHIQNTAARLITRTRKHDHITPVIRTLHWLLIPQRIQFKILLLTFHIIHHHAPSYLIELISPKQTTGMNLRSSSRPQLALGPRTHNRYGDRAFSVCAPTLWNTLPAHIQDSPTIDIFIKNLKTHLFQKQPK</sequence>
<name>A0A7M7SWX0_STRPU</name>
<dbReference type="PANTHER" id="PTHR33332">
    <property type="entry name" value="REVERSE TRANSCRIPTASE DOMAIN-CONTAINING PROTEIN"/>
    <property type="match status" value="1"/>
</dbReference>
<evidence type="ECO:0000313" key="1">
    <source>
        <dbReference type="EnsemblMetazoa" id="XP_030837299"/>
    </source>
</evidence>
<protein>
    <submittedName>
        <fullName evidence="1">Uncharacterized protein</fullName>
    </submittedName>
</protein>
<reference evidence="2" key="1">
    <citation type="submission" date="2015-02" db="EMBL/GenBank/DDBJ databases">
        <title>Genome sequencing for Strongylocentrotus purpuratus.</title>
        <authorList>
            <person name="Murali S."/>
            <person name="Liu Y."/>
            <person name="Vee V."/>
            <person name="English A."/>
            <person name="Wang M."/>
            <person name="Skinner E."/>
            <person name="Han Y."/>
            <person name="Muzny D.M."/>
            <person name="Worley K.C."/>
            <person name="Gibbs R.A."/>
        </authorList>
    </citation>
    <scope>NUCLEOTIDE SEQUENCE</scope>
</reference>
<dbReference type="AlphaFoldDB" id="A0A7M7SWX0"/>
<keyword evidence="2" id="KW-1185">Reference proteome</keyword>
<dbReference type="KEGG" id="spu:115922499"/>
<reference evidence="1" key="2">
    <citation type="submission" date="2021-01" db="UniProtKB">
        <authorList>
            <consortium name="EnsemblMetazoa"/>
        </authorList>
    </citation>
    <scope>IDENTIFICATION</scope>
</reference>
<dbReference type="OrthoDB" id="415822at2759"/>
<evidence type="ECO:0000313" key="2">
    <source>
        <dbReference type="Proteomes" id="UP000007110"/>
    </source>
</evidence>